<evidence type="ECO:0000313" key="4">
    <source>
        <dbReference type="EnsemblMetazoa" id="AAEL013545-PC"/>
    </source>
</evidence>
<dbReference type="Pfam" id="PF26644">
    <property type="entry name" value="CCC"/>
    <property type="match status" value="1"/>
</dbReference>
<dbReference type="EnsemblMetazoa" id="AAEL013545-RE">
    <property type="protein sequence ID" value="AAEL013545-PE"/>
    <property type="gene ID" value="AAEL013545"/>
</dbReference>
<keyword evidence="2" id="KW-0732">Signal</keyword>
<evidence type="ECO:0000256" key="1">
    <source>
        <dbReference type="SAM" id="Phobius"/>
    </source>
</evidence>
<dbReference type="EnsemblMetazoa" id="AAEL013545-RB">
    <property type="protein sequence ID" value="AAEL013545-PB"/>
    <property type="gene ID" value="AAEL013545"/>
</dbReference>
<dbReference type="Proteomes" id="UP000008820">
    <property type="component" value="Chromosome 1"/>
</dbReference>
<keyword evidence="1" id="KW-0812">Transmembrane</keyword>
<evidence type="ECO:0000256" key="2">
    <source>
        <dbReference type="SAM" id="SignalP"/>
    </source>
</evidence>
<reference evidence="4" key="2">
    <citation type="submission" date="2020-05" db="UniProtKB">
        <authorList>
            <consortium name="EnsemblMetazoa"/>
        </authorList>
    </citation>
    <scope>IDENTIFICATION</scope>
    <source>
        <strain evidence="4">LVP_AGWG</strain>
    </source>
</reference>
<name>A0A6I8TP13_AEDAE</name>
<dbReference type="OrthoDB" id="6610578at2759"/>
<evidence type="ECO:0000313" key="5">
    <source>
        <dbReference type="Proteomes" id="UP000008820"/>
    </source>
</evidence>
<dbReference type="EnsemblMetazoa" id="AAEL013545-RC">
    <property type="protein sequence ID" value="AAEL013545-PC"/>
    <property type="gene ID" value="AAEL013545"/>
</dbReference>
<dbReference type="EnsemblMetazoa" id="AAEL013545-RD">
    <property type="protein sequence ID" value="AAEL013545-PD"/>
    <property type="gene ID" value="AAEL013545"/>
</dbReference>
<feature type="domain" description="CCC" evidence="3">
    <location>
        <begin position="62"/>
        <end position="162"/>
    </location>
</feature>
<dbReference type="EnsemblMetazoa" id="AAEL013545-RG">
    <property type="protein sequence ID" value="AAEL013545-PG"/>
    <property type="gene ID" value="AAEL013545"/>
</dbReference>
<keyword evidence="1" id="KW-0472">Membrane</keyword>
<keyword evidence="1" id="KW-1133">Transmembrane helix</keyword>
<accession>A0A6I8TP13</accession>
<protein>
    <recommendedName>
        <fullName evidence="3">CCC domain-containing protein</fullName>
    </recommendedName>
</protein>
<organism evidence="4 5">
    <name type="scientific">Aedes aegypti</name>
    <name type="common">Yellowfever mosquito</name>
    <name type="synonym">Culex aegypti</name>
    <dbReference type="NCBI Taxonomy" id="7159"/>
    <lineage>
        <taxon>Eukaryota</taxon>
        <taxon>Metazoa</taxon>
        <taxon>Ecdysozoa</taxon>
        <taxon>Arthropoda</taxon>
        <taxon>Hexapoda</taxon>
        <taxon>Insecta</taxon>
        <taxon>Pterygota</taxon>
        <taxon>Neoptera</taxon>
        <taxon>Endopterygota</taxon>
        <taxon>Diptera</taxon>
        <taxon>Nematocera</taxon>
        <taxon>Culicoidea</taxon>
        <taxon>Culicidae</taxon>
        <taxon>Culicinae</taxon>
        <taxon>Aedini</taxon>
        <taxon>Aedes</taxon>
        <taxon>Stegomyia</taxon>
    </lineage>
</organism>
<feature type="signal peptide" evidence="2">
    <location>
        <begin position="1"/>
        <end position="26"/>
    </location>
</feature>
<evidence type="ECO:0000259" key="3">
    <source>
        <dbReference type="Pfam" id="PF26644"/>
    </source>
</evidence>
<proteinExistence type="predicted"/>
<reference evidence="4 5" key="1">
    <citation type="submission" date="2017-06" db="EMBL/GenBank/DDBJ databases">
        <title>Aedes aegypti genome working group (AGWG) sequencing and assembly.</title>
        <authorList>
            <consortium name="Aedes aegypti Genome Working Group (AGWG)"/>
            <person name="Matthews B.J."/>
        </authorList>
    </citation>
    <scope>NUCLEOTIDE SEQUENCE [LARGE SCALE GENOMIC DNA]</scope>
    <source>
        <strain evidence="4 5">LVP_AGWG</strain>
    </source>
</reference>
<dbReference type="InParanoid" id="A0A6I8TP13"/>
<sequence length="197" mass="22076">MDEEVMVTFPVVVLLAVTIMSPSVLGCAGIATNEVHVECQEDTKLAANKMVQPTASMTEFYKEHEVTETESRLALQQLDLNEINKVPAWCDGCGIDKIHFCRSAAFINDHCCCEHRHAKEKLPWIPHTCYLGKDRCQPHTSSCTKYREIRECCCDRILVAQYLAKFSTGSPTCSRLHMAGWIISLLLTAISAIIRLS</sequence>
<dbReference type="AlphaFoldDB" id="A0A6I8TP13"/>
<dbReference type="EnsemblMetazoa" id="AAEL013545-RF">
    <property type="protein sequence ID" value="AAEL013545-PF"/>
    <property type="gene ID" value="AAEL013545"/>
</dbReference>
<keyword evidence="5" id="KW-1185">Reference proteome</keyword>
<feature type="transmembrane region" description="Helical" evidence="1">
    <location>
        <begin position="178"/>
        <end position="196"/>
    </location>
</feature>
<dbReference type="InterPro" id="IPR058250">
    <property type="entry name" value="CCC"/>
</dbReference>
<gene>
    <name evidence="4" type="primary">110681487</name>
</gene>
<feature type="chain" id="PRO_5036177962" description="CCC domain-containing protein" evidence="2">
    <location>
        <begin position="27"/>
        <end position="197"/>
    </location>
</feature>